<dbReference type="RefSeq" id="WP_065913718.1">
    <property type="nucleotide sequence ID" value="NZ_CP016793.1"/>
</dbReference>
<accession>A0A1B2HC67</accession>
<evidence type="ECO:0000313" key="2">
    <source>
        <dbReference type="Proteomes" id="UP000093053"/>
    </source>
</evidence>
<dbReference type="KEGG" id="led:BBK82_03605"/>
<dbReference type="STRING" id="1586287.BBK82_03605"/>
<protein>
    <submittedName>
        <fullName evidence="1">Uncharacterized protein</fullName>
    </submittedName>
</protein>
<proteinExistence type="predicted"/>
<sequence length="69" mass="8033">MNRRDARREACAVAARLLWQALEEAESNVFDPAWSDKDIERFEDEAKGLVYELRRRAGTPRGERPEGDR</sequence>
<organism evidence="1 2">
    <name type="scientific">Lentzea guizhouensis</name>
    <dbReference type="NCBI Taxonomy" id="1586287"/>
    <lineage>
        <taxon>Bacteria</taxon>
        <taxon>Bacillati</taxon>
        <taxon>Actinomycetota</taxon>
        <taxon>Actinomycetes</taxon>
        <taxon>Pseudonocardiales</taxon>
        <taxon>Pseudonocardiaceae</taxon>
        <taxon>Lentzea</taxon>
    </lineage>
</organism>
<reference evidence="1 2" key="1">
    <citation type="submission" date="2016-07" db="EMBL/GenBank/DDBJ databases">
        <title>Complete genome sequence of the Lentzea guizhouensis DHS C013.</title>
        <authorList>
            <person name="Cao C."/>
        </authorList>
    </citation>
    <scope>NUCLEOTIDE SEQUENCE [LARGE SCALE GENOMIC DNA]</scope>
    <source>
        <strain evidence="1 2">DHS C013</strain>
    </source>
</reference>
<gene>
    <name evidence="1" type="ORF">BBK82_03605</name>
</gene>
<name>A0A1B2HC67_9PSEU</name>
<dbReference type="AlphaFoldDB" id="A0A1B2HC67"/>
<dbReference type="Proteomes" id="UP000093053">
    <property type="component" value="Chromosome"/>
</dbReference>
<evidence type="ECO:0000313" key="1">
    <source>
        <dbReference type="EMBL" id="ANZ35302.1"/>
    </source>
</evidence>
<keyword evidence="2" id="KW-1185">Reference proteome</keyword>
<dbReference type="EMBL" id="CP016793">
    <property type="protein sequence ID" value="ANZ35302.1"/>
    <property type="molecule type" value="Genomic_DNA"/>
</dbReference>